<reference evidence="1" key="2">
    <citation type="submission" date="2021-03" db="EMBL/GenBank/DDBJ databases">
        <authorList>
            <person name="Alouane T."/>
            <person name="Langin T."/>
            <person name="Bonhomme L."/>
        </authorList>
    </citation>
    <scope>NUCLEOTIDE SEQUENCE</scope>
    <source>
        <strain evidence="1">MDC_Fg202</strain>
    </source>
</reference>
<dbReference type="Proteomes" id="UP000746612">
    <property type="component" value="Unassembled WGS sequence"/>
</dbReference>
<gene>
    <name evidence="2" type="ORF">FUG_LOCUS392083</name>
    <name evidence="1" type="ORF">MDCFG202_LOCUS358383</name>
</gene>
<accession>A0A4E9DJR9</accession>
<dbReference type="EMBL" id="CAAKMV010000143">
    <property type="protein sequence ID" value="VIO60288.1"/>
    <property type="molecule type" value="Genomic_DNA"/>
</dbReference>
<dbReference type="EMBL" id="CAJPIJ010000152">
    <property type="protein sequence ID" value="CAG1992862.1"/>
    <property type="molecule type" value="Genomic_DNA"/>
</dbReference>
<proteinExistence type="predicted"/>
<evidence type="ECO:0000313" key="2">
    <source>
        <dbReference type="EMBL" id="VIO60288.1"/>
    </source>
</evidence>
<name>A0A4E9DJR9_GIBZA</name>
<dbReference type="AlphaFoldDB" id="A0A4E9DJR9"/>
<evidence type="ECO:0000313" key="1">
    <source>
        <dbReference type="EMBL" id="CAG1992862.1"/>
    </source>
</evidence>
<reference evidence="2" key="1">
    <citation type="submission" date="2019-04" db="EMBL/GenBank/DDBJ databases">
        <authorList>
            <person name="Melise S."/>
            <person name="Noan J."/>
            <person name="Okalmin O."/>
        </authorList>
    </citation>
    <scope>NUCLEOTIDE SEQUENCE</scope>
    <source>
        <strain evidence="2">FN9</strain>
    </source>
</reference>
<protein>
    <submittedName>
        <fullName evidence="2">Uncharacterized protein</fullName>
    </submittedName>
</protein>
<sequence>MPNAPSELLSGLAGQEWEWSTVCLQLFFKQAKPSGQPVFTNLTISSRAASCVFAIWERYASITACVCLNHLVTASMVATNHSQTTTFGGIYDFGPHLKFRALCNLHTRRNHSWHRMPR</sequence>
<organism evidence="2">
    <name type="scientific">Gibberella zeae</name>
    <name type="common">Wheat head blight fungus</name>
    <name type="synonym">Fusarium graminearum</name>
    <dbReference type="NCBI Taxonomy" id="5518"/>
    <lineage>
        <taxon>Eukaryota</taxon>
        <taxon>Fungi</taxon>
        <taxon>Dikarya</taxon>
        <taxon>Ascomycota</taxon>
        <taxon>Pezizomycotina</taxon>
        <taxon>Sordariomycetes</taxon>
        <taxon>Hypocreomycetidae</taxon>
        <taxon>Hypocreales</taxon>
        <taxon>Nectriaceae</taxon>
        <taxon>Fusarium</taxon>
    </lineage>
</organism>